<reference evidence="2 3" key="1">
    <citation type="submission" date="2023-01" db="EMBL/GenBank/DDBJ databases">
        <title>Genome-based reclassification of Anoxybacillus geothermalis as a later heterotypic synonym of Anoxybacillus rupiensis.</title>
        <authorList>
            <person name="Inan Bektas K."/>
            <person name="Canakci S."/>
            <person name="Belduz A.A."/>
            <person name="Guler H.H."/>
        </authorList>
    </citation>
    <scope>NUCLEOTIDE SEQUENCE [LARGE SCALE GENOMIC DNA]</scope>
    <source>
        <strain evidence="2 3">DSM 17127</strain>
    </source>
</reference>
<evidence type="ECO:0000313" key="2">
    <source>
        <dbReference type="EMBL" id="MDE8563344.1"/>
    </source>
</evidence>
<dbReference type="NCBIfam" id="NF006750">
    <property type="entry name" value="PRK09272.1-3"/>
    <property type="match status" value="1"/>
</dbReference>
<dbReference type="Proteomes" id="UP001213979">
    <property type="component" value="Unassembled WGS sequence"/>
</dbReference>
<sequence>MFSLVKIVISAIMIGIVTEVARRFPTFGGAIAALPLVSLLSLCWLYVQGEPTKRLSEFAFGVLWGLPATACLLLIVALSLRASFPLALSIGLGVAAWSLFLAIQKLMAHS</sequence>
<keyword evidence="1" id="KW-1133">Transmembrane helix</keyword>
<organism evidence="2 3">
    <name type="scientific">Anoxybacteroides rupiense</name>
    <dbReference type="NCBI Taxonomy" id="311460"/>
    <lineage>
        <taxon>Bacteria</taxon>
        <taxon>Bacillati</taxon>
        <taxon>Bacillota</taxon>
        <taxon>Bacilli</taxon>
        <taxon>Bacillales</taxon>
        <taxon>Anoxybacillaceae</taxon>
        <taxon>Anoxybacteroides</taxon>
    </lineage>
</organism>
<keyword evidence="3" id="KW-1185">Reference proteome</keyword>
<comment type="caution">
    <text evidence="2">The sequence shown here is derived from an EMBL/GenBank/DDBJ whole genome shotgun (WGS) entry which is preliminary data.</text>
</comment>
<gene>
    <name evidence="2" type="ORF">PNH38_05510</name>
</gene>
<keyword evidence="1" id="KW-0812">Transmembrane</keyword>
<accession>A0ABT5W1Z0</accession>
<feature type="transmembrane region" description="Helical" evidence="1">
    <location>
        <begin position="59"/>
        <end position="78"/>
    </location>
</feature>
<proteinExistence type="predicted"/>
<feature type="transmembrane region" description="Helical" evidence="1">
    <location>
        <begin position="84"/>
        <end position="103"/>
    </location>
</feature>
<protein>
    <submittedName>
        <fullName evidence="2">DUF3147 family protein</fullName>
    </submittedName>
</protein>
<dbReference type="EMBL" id="JAQOTG010000003">
    <property type="protein sequence ID" value="MDE8563344.1"/>
    <property type="molecule type" value="Genomic_DNA"/>
</dbReference>
<evidence type="ECO:0000256" key="1">
    <source>
        <dbReference type="SAM" id="Phobius"/>
    </source>
</evidence>
<keyword evidence="1" id="KW-0472">Membrane</keyword>
<feature type="transmembrane region" description="Helical" evidence="1">
    <location>
        <begin position="27"/>
        <end position="47"/>
    </location>
</feature>
<evidence type="ECO:0000313" key="3">
    <source>
        <dbReference type="Proteomes" id="UP001213979"/>
    </source>
</evidence>
<name>A0ABT5W1Z0_9BACL</name>
<dbReference type="RefSeq" id="WP_044741762.1">
    <property type="nucleotide sequence ID" value="NZ_JACIDF010000005.1"/>
</dbReference>